<protein>
    <recommendedName>
        <fullName evidence="1">Methyltransferase FkbM domain-containing protein</fullName>
    </recommendedName>
</protein>
<dbReference type="InterPro" id="IPR006342">
    <property type="entry name" value="FkbM_mtfrase"/>
</dbReference>
<dbReference type="PANTHER" id="PTHR34203">
    <property type="entry name" value="METHYLTRANSFERASE, FKBM FAMILY PROTEIN"/>
    <property type="match status" value="1"/>
</dbReference>
<reference evidence="2 3" key="1">
    <citation type="submission" date="2017-02" db="EMBL/GenBank/DDBJ databases">
        <title>The new phylogeny of genus Mycobacterium.</title>
        <authorList>
            <person name="Tortoli E."/>
            <person name="Trovato A."/>
            <person name="Cirillo D.M."/>
        </authorList>
    </citation>
    <scope>NUCLEOTIDE SEQUENCE [LARGE SCALE GENOMIC DNA]</scope>
    <source>
        <strain evidence="2 3">FI-09383</strain>
    </source>
</reference>
<organism evidence="2 3">
    <name type="scientific">Mycolicibacterium elephantis</name>
    <dbReference type="NCBI Taxonomy" id="81858"/>
    <lineage>
        <taxon>Bacteria</taxon>
        <taxon>Bacillati</taxon>
        <taxon>Actinomycetota</taxon>
        <taxon>Actinomycetes</taxon>
        <taxon>Mycobacteriales</taxon>
        <taxon>Mycobacteriaceae</taxon>
        <taxon>Mycolicibacterium</taxon>
    </lineage>
</organism>
<dbReference type="Pfam" id="PF05050">
    <property type="entry name" value="Methyltransf_21"/>
    <property type="match status" value="1"/>
</dbReference>
<dbReference type="Proteomes" id="UP000192772">
    <property type="component" value="Unassembled WGS sequence"/>
</dbReference>
<dbReference type="InterPro" id="IPR029063">
    <property type="entry name" value="SAM-dependent_MTases_sf"/>
</dbReference>
<feature type="domain" description="Methyltransferase FkbM" evidence="1">
    <location>
        <begin position="3"/>
        <end position="161"/>
    </location>
</feature>
<dbReference type="Gene3D" id="3.40.50.150">
    <property type="entry name" value="Vaccinia Virus protein VP39"/>
    <property type="match status" value="1"/>
</dbReference>
<dbReference type="SUPFAM" id="SSF53335">
    <property type="entry name" value="S-adenosyl-L-methionine-dependent methyltransferases"/>
    <property type="match status" value="1"/>
</dbReference>
<dbReference type="InterPro" id="IPR052514">
    <property type="entry name" value="SAM-dependent_MTase"/>
</dbReference>
<dbReference type="AlphaFoldDB" id="A0A1X0D8R5"/>
<dbReference type="NCBIfam" id="TIGR01444">
    <property type="entry name" value="fkbM_fam"/>
    <property type="match status" value="1"/>
</dbReference>
<comment type="caution">
    <text evidence="2">The sequence shown here is derived from an EMBL/GenBank/DDBJ whole genome shotgun (WGS) entry which is preliminary data.</text>
</comment>
<proteinExistence type="predicted"/>
<dbReference type="STRING" id="81858.BST23_02730"/>
<name>A0A1X0D8R5_9MYCO</name>
<evidence type="ECO:0000259" key="1">
    <source>
        <dbReference type="Pfam" id="PF05050"/>
    </source>
</evidence>
<dbReference type="PANTHER" id="PTHR34203:SF15">
    <property type="entry name" value="SLL1173 PROTEIN"/>
    <property type="match status" value="1"/>
</dbReference>
<accession>A0A1X0D8R5</accession>
<gene>
    <name evidence="2" type="ORF">BST23_02730</name>
</gene>
<evidence type="ECO:0000313" key="3">
    <source>
        <dbReference type="Proteomes" id="UP000192772"/>
    </source>
</evidence>
<evidence type="ECO:0000313" key="2">
    <source>
        <dbReference type="EMBL" id="ORA68757.1"/>
    </source>
</evidence>
<dbReference type="EMBL" id="MVHP01000002">
    <property type="protein sequence ID" value="ORA68757.1"/>
    <property type="molecule type" value="Genomic_DNA"/>
</dbReference>
<sequence>MFDVGAHYGEVFAEYSQRGWQVYAFEPDPKNRRRIDVAFGRLPNVHVDNRAVSDVSAQGATFFSSSQSSGISGLSAFDESHEQAGVVDTITIADFVNAEGLDKIDYLKVDTEGYDLMVLRGFPWDHMRPSVVVCEFENRKTQPLGYNFHDIADFLHTKGYSVIVSEWFPISRYGADHRWRRYATYPCELVEESGWGNLIASTDQKLISRILQKFEAETKRI</sequence>